<dbReference type="InterPro" id="IPR006694">
    <property type="entry name" value="Fatty_acid_hydroxylase"/>
</dbReference>
<feature type="transmembrane region" description="Helical" evidence="5">
    <location>
        <begin position="6"/>
        <end position="27"/>
    </location>
</feature>
<name>A0A6B2LCL5_9EUKA</name>
<comment type="subcellular location">
    <subcellularLocation>
        <location evidence="1">Membrane</location>
    </subcellularLocation>
</comment>
<evidence type="ECO:0000256" key="4">
    <source>
        <dbReference type="ARBA" id="ARBA00023136"/>
    </source>
</evidence>
<organism evidence="7">
    <name type="scientific">Arcella intermedia</name>
    <dbReference type="NCBI Taxonomy" id="1963864"/>
    <lineage>
        <taxon>Eukaryota</taxon>
        <taxon>Amoebozoa</taxon>
        <taxon>Tubulinea</taxon>
        <taxon>Elardia</taxon>
        <taxon>Arcellinida</taxon>
        <taxon>Sphaerothecina</taxon>
        <taxon>Arcellidae</taxon>
        <taxon>Arcella</taxon>
    </lineage>
</organism>
<feature type="transmembrane region" description="Helical" evidence="5">
    <location>
        <begin position="199"/>
        <end position="223"/>
    </location>
</feature>
<evidence type="ECO:0000256" key="2">
    <source>
        <dbReference type="ARBA" id="ARBA00022692"/>
    </source>
</evidence>
<evidence type="ECO:0000256" key="3">
    <source>
        <dbReference type="ARBA" id="ARBA00022989"/>
    </source>
</evidence>
<dbReference type="GO" id="GO:0016491">
    <property type="term" value="F:oxidoreductase activity"/>
    <property type="evidence" value="ECO:0007669"/>
    <property type="project" value="InterPro"/>
</dbReference>
<dbReference type="PANTHER" id="PTHR11863">
    <property type="entry name" value="STEROL DESATURASE"/>
    <property type="match status" value="1"/>
</dbReference>
<evidence type="ECO:0000259" key="6">
    <source>
        <dbReference type="Pfam" id="PF04116"/>
    </source>
</evidence>
<evidence type="ECO:0000256" key="5">
    <source>
        <dbReference type="SAM" id="Phobius"/>
    </source>
</evidence>
<feature type="transmembrane region" description="Helical" evidence="5">
    <location>
        <begin position="229"/>
        <end position="251"/>
    </location>
</feature>
<dbReference type="InterPro" id="IPR050307">
    <property type="entry name" value="Sterol_Desaturase_Related"/>
</dbReference>
<dbReference type="Pfam" id="PF04116">
    <property type="entry name" value="FA_hydroxylase"/>
    <property type="match status" value="1"/>
</dbReference>
<accession>A0A6B2LCL5</accession>
<evidence type="ECO:0000256" key="1">
    <source>
        <dbReference type="ARBA" id="ARBA00004370"/>
    </source>
</evidence>
<keyword evidence="2 5" id="KW-0812">Transmembrane</keyword>
<dbReference type="GO" id="GO:0008610">
    <property type="term" value="P:lipid biosynthetic process"/>
    <property type="evidence" value="ECO:0007669"/>
    <property type="project" value="InterPro"/>
</dbReference>
<keyword evidence="3 5" id="KW-1133">Transmembrane helix</keyword>
<protein>
    <recommendedName>
        <fullName evidence="6">Fatty acid hydroxylase domain-containing protein</fullName>
    </recommendedName>
</protein>
<feature type="transmembrane region" description="Helical" evidence="5">
    <location>
        <begin position="104"/>
        <end position="126"/>
    </location>
</feature>
<feature type="transmembrane region" description="Helical" evidence="5">
    <location>
        <begin position="272"/>
        <end position="290"/>
    </location>
</feature>
<dbReference type="GO" id="GO:0005506">
    <property type="term" value="F:iron ion binding"/>
    <property type="evidence" value="ECO:0007669"/>
    <property type="project" value="InterPro"/>
</dbReference>
<feature type="transmembrane region" description="Helical" evidence="5">
    <location>
        <begin position="39"/>
        <end position="59"/>
    </location>
</feature>
<dbReference type="EMBL" id="GIBP01005618">
    <property type="protein sequence ID" value="NDV34587.1"/>
    <property type="molecule type" value="Transcribed_RNA"/>
</dbReference>
<reference evidence="7" key="1">
    <citation type="journal article" date="2020" name="J. Eukaryot. Microbiol.">
        <title>De novo Sequencing, Assembly and Annotation of the Transcriptome for the Free-Living Testate Amoeba Arcella intermedia.</title>
        <authorList>
            <person name="Ribeiro G.M."/>
            <person name="Porfirio-Sousa A.L."/>
            <person name="Maurer-Alcala X.X."/>
            <person name="Katz L.A."/>
            <person name="Lahr D.J.G."/>
        </authorList>
    </citation>
    <scope>NUCLEOTIDE SEQUENCE</scope>
</reference>
<dbReference type="AlphaFoldDB" id="A0A6B2LCL5"/>
<evidence type="ECO:0000313" key="7">
    <source>
        <dbReference type="EMBL" id="NDV34587.1"/>
    </source>
</evidence>
<feature type="domain" description="Fatty acid hydroxylase" evidence="6">
    <location>
        <begin position="54"/>
        <end position="176"/>
    </location>
</feature>
<dbReference type="GO" id="GO:0016020">
    <property type="term" value="C:membrane"/>
    <property type="evidence" value="ECO:0007669"/>
    <property type="project" value="UniProtKB-SubCell"/>
</dbReference>
<sequence length="291" mass="33400">MLHNIYYAILGCFQWTVWEIVFLYGFVNGRLPVVMDSQLFSSWYNIAGLIFWILFLPIWRDVQFYFVHRFIHVRPYYKFVHSLHHRNVYPEPFSGIAMHPIEHLMYIVPCLAPSLYFGLSPLILLWNGVHLMTSPAGAHSGYEDIFMNEQLHHIHHATFNTNFGGLGLPLDLIFGTFKPTLNQHKEAKDSRILFGPSHLLPGVYQVIFNISTLLLFLCTWWGVTWGTAGGPLLAAGFTLAPPAMATALYYISKDKMPISWPFQQDPWLPLHLILGLLNLLPIYHIILAIAP</sequence>
<proteinExistence type="predicted"/>
<keyword evidence="4 5" id="KW-0472">Membrane</keyword>